<dbReference type="PANTHER" id="PTHR22600:SF57">
    <property type="entry name" value="BETA-N-ACETYLHEXOSAMINIDASE"/>
    <property type="match status" value="1"/>
</dbReference>
<dbReference type="SUPFAM" id="SSF51445">
    <property type="entry name" value="(Trans)glycosidases"/>
    <property type="match status" value="1"/>
</dbReference>
<dbReference type="GO" id="GO:0005975">
    <property type="term" value="P:carbohydrate metabolic process"/>
    <property type="evidence" value="ECO:0007669"/>
    <property type="project" value="InterPro"/>
</dbReference>
<dbReference type="Pfam" id="PF00728">
    <property type="entry name" value="Glyco_hydro_20"/>
    <property type="match status" value="1"/>
</dbReference>
<evidence type="ECO:0000256" key="3">
    <source>
        <dbReference type="ARBA" id="ARBA00012663"/>
    </source>
</evidence>
<dbReference type="InterPro" id="IPR015883">
    <property type="entry name" value="Glyco_hydro_20_cat"/>
</dbReference>
<name>A0A943I8A9_9FIRM</name>
<sequence>YSWDPTNYGAKENIVGIEACLWSETFANNDHLDYMAYPKFLSHAEIGWTPKELRSWDTYKPRLIAHGERLENQGIKFYKDENIWEVPYEPVNGIWNLDEGEGNTITDTEGKYTGIFQG</sequence>
<dbReference type="Gene3D" id="3.20.20.80">
    <property type="entry name" value="Glycosidases"/>
    <property type="match status" value="1"/>
</dbReference>
<reference evidence="6" key="1">
    <citation type="submission" date="2021-02" db="EMBL/GenBank/DDBJ databases">
        <title>Infant gut strain persistence is associated with maternal origin, phylogeny, and functional potential including surface adhesion and iron acquisition.</title>
        <authorList>
            <person name="Lou Y.C."/>
        </authorList>
    </citation>
    <scope>NUCLEOTIDE SEQUENCE</scope>
    <source>
        <strain evidence="6">L3_108_000G1_dasL3_108_000G1_metabat.metabat.11</strain>
    </source>
</reference>
<evidence type="ECO:0000256" key="4">
    <source>
        <dbReference type="ARBA" id="ARBA00022801"/>
    </source>
</evidence>
<dbReference type="InterPro" id="IPR025705">
    <property type="entry name" value="Beta_hexosaminidase_sua/sub"/>
</dbReference>
<dbReference type="InterPro" id="IPR017853">
    <property type="entry name" value="GH"/>
</dbReference>
<gene>
    <name evidence="6" type="ORF">KHX14_09000</name>
</gene>
<accession>A0A943I8A9</accession>
<comment type="similarity">
    <text evidence="2">Belongs to the glycosyl hydrolase 20 family.</text>
</comment>
<organism evidence="6 7">
    <name type="scientific">Thomasclavelia spiroformis</name>
    <dbReference type="NCBI Taxonomy" id="29348"/>
    <lineage>
        <taxon>Bacteria</taxon>
        <taxon>Bacillati</taxon>
        <taxon>Bacillota</taxon>
        <taxon>Erysipelotrichia</taxon>
        <taxon>Erysipelotrichales</taxon>
        <taxon>Coprobacillaceae</taxon>
        <taxon>Thomasclavelia</taxon>
    </lineage>
</organism>
<keyword evidence="4" id="KW-0378">Hydrolase</keyword>
<protein>
    <recommendedName>
        <fullName evidence="3">beta-N-acetylhexosaminidase</fullName>
        <ecNumber evidence="3">3.2.1.52</ecNumber>
    </recommendedName>
</protein>
<dbReference type="EC" id="3.2.1.52" evidence="3"/>
<proteinExistence type="inferred from homology"/>
<dbReference type="Proteomes" id="UP000751224">
    <property type="component" value="Unassembled WGS sequence"/>
</dbReference>
<dbReference type="EMBL" id="JAGZCC010000062">
    <property type="protein sequence ID" value="MBS5588926.1"/>
    <property type="molecule type" value="Genomic_DNA"/>
</dbReference>
<comment type="catalytic activity">
    <reaction evidence="1">
        <text>Hydrolysis of terminal non-reducing N-acetyl-D-hexosamine residues in N-acetyl-beta-D-hexosaminides.</text>
        <dbReference type="EC" id="3.2.1.52"/>
    </reaction>
</comment>
<feature type="domain" description="Glycoside hydrolase family 20 catalytic" evidence="5">
    <location>
        <begin position="10"/>
        <end position="50"/>
    </location>
</feature>
<evidence type="ECO:0000313" key="6">
    <source>
        <dbReference type="EMBL" id="MBS5588926.1"/>
    </source>
</evidence>
<dbReference type="GO" id="GO:0030203">
    <property type="term" value="P:glycosaminoglycan metabolic process"/>
    <property type="evidence" value="ECO:0007669"/>
    <property type="project" value="TreeGrafter"/>
</dbReference>
<evidence type="ECO:0000313" key="7">
    <source>
        <dbReference type="Proteomes" id="UP000751224"/>
    </source>
</evidence>
<evidence type="ECO:0000256" key="1">
    <source>
        <dbReference type="ARBA" id="ARBA00001231"/>
    </source>
</evidence>
<dbReference type="RefSeq" id="WP_303887864.1">
    <property type="nucleotide sequence ID" value="NZ_JAGZCC010000062.1"/>
</dbReference>
<dbReference type="PANTHER" id="PTHR22600">
    <property type="entry name" value="BETA-HEXOSAMINIDASE"/>
    <property type="match status" value="1"/>
</dbReference>
<dbReference type="GO" id="GO:0004563">
    <property type="term" value="F:beta-N-acetylhexosaminidase activity"/>
    <property type="evidence" value="ECO:0007669"/>
    <property type="project" value="UniProtKB-EC"/>
</dbReference>
<evidence type="ECO:0000256" key="2">
    <source>
        <dbReference type="ARBA" id="ARBA00006285"/>
    </source>
</evidence>
<comment type="caution">
    <text evidence="6">The sequence shown here is derived from an EMBL/GenBank/DDBJ whole genome shotgun (WGS) entry which is preliminary data.</text>
</comment>
<dbReference type="AlphaFoldDB" id="A0A943I8A9"/>
<dbReference type="GO" id="GO:0016020">
    <property type="term" value="C:membrane"/>
    <property type="evidence" value="ECO:0007669"/>
    <property type="project" value="TreeGrafter"/>
</dbReference>
<evidence type="ECO:0000259" key="5">
    <source>
        <dbReference type="Pfam" id="PF00728"/>
    </source>
</evidence>
<feature type="non-terminal residue" evidence="6">
    <location>
        <position position="1"/>
    </location>
</feature>